<comment type="caution">
    <text evidence="2">The sequence shown here is derived from an EMBL/GenBank/DDBJ whole genome shotgun (WGS) entry which is preliminary data.</text>
</comment>
<dbReference type="Gene3D" id="3.40.50.720">
    <property type="entry name" value="NAD(P)-binding Rossmann-like Domain"/>
    <property type="match status" value="1"/>
</dbReference>
<dbReference type="PANTHER" id="PTHR13812">
    <property type="entry name" value="KETIMINE REDUCTASE MU-CRYSTALLIN"/>
    <property type="match status" value="1"/>
</dbReference>
<gene>
    <name evidence="2" type="primary">ala</name>
    <name evidence="2" type="ORF">GCM10022207_87240</name>
</gene>
<name>A0ABP7LM26_9ACTN</name>
<dbReference type="SUPFAM" id="SSF51735">
    <property type="entry name" value="NAD(P)-binding Rossmann-fold domains"/>
    <property type="match status" value="1"/>
</dbReference>
<reference evidence="3" key="1">
    <citation type="journal article" date="2019" name="Int. J. Syst. Evol. Microbiol.">
        <title>The Global Catalogue of Microorganisms (GCM) 10K type strain sequencing project: providing services to taxonomists for standard genome sequencing and annotation.</title>
        <authorList>
            <consortium name="The Broad Institute Genomics Platform"/>
            <consortium name="The Broad Institute Genome Sequencing Center for Infectious Disease"/>
            <person name="Wu L."/>
            <person name="Ma J."/>
        </authorList>
    </citation>
    <scope>NUCLEOTIDE SEQUENCE [LARGE SCALE GENOMIC DNA]</scope>
    <source>
        <strain evidence="3">JCM 16578</strain>
    </source>
</reference>
<dbReference type="InterPro" id="IPR023401">
    <property type="entry name" value="ODC_N"/>
</dbReference>
<dbReference type="PANTHER" id="PTHR13812:SF19">
    <property type="entry name" value="KETIMINE REDUCTASE MU-CRYSTALLIN"/>
    <property type="match status" value="1"/>
</dbReference>
<organism evidence="2 3">
    <name type="scientific">Streptomyces lannensis</name>
    <dbReference type="NCBI Taxonomy" id="766498"/>
    <lineage>
        <taxon>Bacteria</taxon>
        <taxon>Bacillati</taxon>
        <taxon>Actinomycetota</taxon>
        <taxon>Actinomycetes</taxon>
        <taxon>Kitasatosporales</taxon>
        <taxon>Streptomycetaceae</taxon>
        <taxon>Streptomyces</taxon>
    </lineage>
</organism>
<dbReference type="PIRSF" id="PIRSF001439">
    <property type="entry name" value="CryM"/>
    <property type="match status" value="1"/>
</dbReference>
<protein>
    <submittedName>
        <fullName evidence="2">Alanine dehydrogenase</fullName>
    </submittedName>
</protein>
<dbReference type="Pfam" id="PF02423">
    <property type="entry name" value="OCD_Mu_crystall"/>
    <property type="match status" value="1"/>
</dbReference>
<proteinExistence type="predicted"/>
<dbReference type="Proteomes" id="UP001501563">
    <property type="component" value="Unassembled WGS sequence"/>
</dbReference>
<feature type="region of interest" description="Disordered" evidence="1">
    <location>
        <begin position="1"/>
        <end position="45"/>
    </location>
</feature>
<dbReference type="EMBL" id="BAAAZA010000056">
    <property type="protein sequence ID" value="GAA3904484.1"/>
    <property type="molecule type" value="Genomic_DNA"/>
</dbReference>
<evidence type="ECO:0000313" key="3">
    <source>
        <dbReference type="Proteomes" id="UP001501563"/>
    </source>
</evidence>
<dbReference type="InterPro" id="IPR003462">
    <property type="entry name" value="ODC_Mu_crystall"/>
</dbReference>
<sequence>MVPVGAAAGDRSGSERCPRTRGRVTTRRAGRARQGRRGRASGAGRETLTGVTRILTRSDLLSLLDPLACIQALREGFTAFTQNTVPGRRVRTDLPFPGTATALLPGLLPGINAYTVKVNAKFPHASPALRGVICLHSGADGELLALIDSATVTAWRTGLAAALATHAIARPAGDTPHTVGVIGAGAQAELTLRGLRALRAWDRLVVHDTDPQRAAAFAHRHGGTVLPSPRQVAAEASTVVLATWTRTPLLHTDDLRPGQHLTSLGSDEPGKQELAPGVLTSARLIVDDVALVAAHGALAGAGLPASTAAASLSEILRGQLPARTHDQEITAYTPVGLPWQDLAVAWLAYQQAETDKTGTTLDLLS</sequence>
<dbReference type="InterPro" id="IPR036291">
    <property type="entry name" value="NAD(P)-bd_dom_sf"/>
</dbReference>
<feature type="compositionally biased region" description="Basic residues" evidence="1">
    <location>
        <begin position="19"/>
        <end position="39"/>
    </location>
</feature>
<evidence type="ECO:0000256" key="1">
    <source>
        <dbReference type="SAM" id="MobiDB-lite"/>
    </source>
</evidence>
<accession>A0ABP7LM26</accession>
<evidence type="ECO:0000313" key="2">
    <source>
        <dbReference type="EMBL" id="GAA3904484.1"/>
    </source>
</evidence>
<keyword evidence="3" id="KW-1185">Reference proteome</keyword>
<dbReference type="Gene3D" id="3.30.1780.10">
    <property type="entry name" value="ornithine cyclodeaminase, domain 1"/>
    <property type="match status" value="1"/>
</dbReference>